<evidence type="ECO:0000256" key="7">
    <source>
        <dbReference type="SAM" id="MobiDB-lite"/>
    </source>
</evidence>
<keyword evidence="3" id="KW-0479">Metal-binding</keyword>
<dbReference type="InterPro" id="IPR015797">
    <property type="entry name" value="NUDIX_hydrolase-like_dom_sf"/>
</dbReference>
<proteinExistence type="predicted"/>
<dbReference type="GO" id="GO:0010945">
    <property type="term" value="F:coenzyme A diphosphatase activity"/>
    <property type="evidence" value="ECO:0007669"/>
    <property type="project" value="InterPro"/>
</dbReference>
<feature type="region of interest" description="Disordered" evidence="7">
    <location>
        <begin position="75"/>
        <end position="96"/>
    </location>
</feature>
<dbReference type="PANTHER" id="PTHR12992:SF24">
    <property type="entry name" value="PEROXISOMAL COENZYME A DIPHOSPHATASE NUDT7"/>
    <property type="match status" value="1"/>
</dbReference>
<name>A0AAX4PGX1_9CHLO</name>
<evidence type="ECO:0000313" key="9">
    <source>
        <dbReference type="EMBL" id="WZN65169.1"/>
    </source>
</evidence>
<dbReference type="PROSITE" id="PS51462">
    <property type="entry name" value="NUDIX"/>
    <property type="match status" value="1"/>
</dbReference>
<evidence type="ECO:0000256" key="1">
    <source>
        <dbReference type="ARBA" id="ARBA00001936"/>
    </source>
</evidence>
<dbReference type="AlphaFoldDB" id="A0AAX4PGX1"/>
<dbReference type="GO" id="GO:0015938">
    <property type="term" value="P:coenzyme A catabolic process"/>
    <property type="evidence" value="ECO:0007669"/>
    <property type="project" value="TreeGrafter"/>
</dbReference>
<evidence type="ECO:0000256" key="4">
    <source>
        <dbReference type="ARBA" id="ARBA00022801"/>
    </source>
</evidence>
<protein>
    <submittedName>
        <fullName evidence="9">Nudix hydrolase</fullName>
    </submittedName>
</protein>
<dbReference type="InterPro" id="IPR045121">
    <property type="entry name" value="CoAse"/>
</dbReference>
<dbReference type="PROSITE" id="PS00893">
    <property type="entry name" value="NUDIX_BOX"/>
    <property type="match status" value="1"/>
</dbReference>
<accession>A0AAX4PGX1</accession>
<organism evidence="9 10">
    <name type="scientific">Chloropicon roscoffensis</name>
    <dbReference type="NCBI Taxonomy" id="1461544"/>
    <lineage>
        <taxon>Eukaryota</taxon>
        <taxon>Viridiplantae</taxon>
        <taxon>Chlorophyta</taxon>
        <taxon>Chloropicophyceae</taxon>
        <taxon>Chloropicales</taxon>
        <taxon>Chloropicaceae</taxon>
        <taxon>Chloropicon</taxon>
    </lineage>
</organism>
<evidence type="ECO:0000313" key="10">
    <source>
        <dbReference type="Proteomes" id="UP001472866"/>
    </source>
</evidence>
<dbReference type="Proteomes" id="UP001472866">
    <property type="component" value="Chromosome 11"/>
</dbReference>
<keyword evidence="4 9" id="KW-0378">Hydrolase</keyword>
<dbReference type="GO" id="GO:0046872">
    <property type="term" value="F:metal ion binding"/>
    <property type="evidence" value="ECO:0007669"/>
    <property type="project" value="UniProtKB-KW"/>
</dbReference>
<comment type="cofactor">
    <cofactor evidence="2">
        <name>Mg(2+)</name>
        <dbReference type="ChEBI" id="CHEBI:18420"/>
    </cofactor>
</comment>
<reference evidence="9 10" key="1">
    <citation type="submission" date="2024-03" db="EMBL/GenBank/DDBJ databases">
        <title>Complete genome sequence of the green alga Chloropicon roscoffensis RCC1871.</title>
        <authorList>
            <person name="Lemieux C."/>
            <person name="Pombert J.-F."/>
            <person name="Otis C."/>
            <person name="Turmel M."/>
        </authorList>
    </citation>
    <scope>NUCLEOTIDE SEQUENCE [LARGE SCALE GENOMIC DNA]</scope>
    <source>
        <strain evidence="9 10">RCC1871</strain>
    </source>
</reference>
<evidence type="ECO:0000259" key="8">
    <source>
        <dbReference type="PROSITE" id="PS51462"/>
    </source>
</evidence>
<evidence type="ECO:0000256" key="6">
    <source>
        <dbReference type="ARBA" id="ARBA00023211"/>
    </source>
</evidence>
<dbReference type="Gene3D" id="3.90.79.10">
    <property type="entry name" value="Nucleoside Triphosphate Pyrophosphohydrolase"/>
    <property type="match status" value="1"/>
</dbReference>
<dbReference type="SUPFAM" id="SSF55811">
    <property type="entry name" value="Nudix"/>
    <property type="match status" value="1"/>
</dbReference>
<keyword evidence="10" id="KW-1185">Reference proteome</keyword>
<keyword evidence="5" id="KW-0460">Magnesium</keyword>
<dbReference type="PANTHER" id="PTHR12992">
    <property type="entry name" value="NUDIX HYDROLASE"/>
    <property type="match status" value="1"/>
</dbReference>
<evidence type="ECO:0000256" key="2">
    <source>
        <dbReference type="ARBA" id="ARBA00001946"/>
    </source>
</evidence>
<dbReference type="Pfam" id="PF00293">
    <property type="entry name" value="NUDIX"/>
    <property type="match status" value="1"/>
</dbReference>
<dbReference type="InterPro" id="IPR020084">
    <property type="entry name" value="NUDIX_hydrolase_CS"/>
</dbReference>
<comment type="cofactor">
    <cofactor evidence="1">
        <name>Mn(2+)</name>
        <dbReference type="ChEBI" id="CHEBI:29035"/>
    </cofactor>
</comment>
<evidence type="ECO:0000256" key="3">
    <source>
        <dbReference type="ARBA" id="ARBA00022723"/>
    </source>
</evidence>
<evidence type="ECO:0000256" key="5">
    <source>
        <dbReference type="ARBA" id="ARBA00022842"/>
    </source>
</evidence>
<dbReference type="CDD" id="cd03426">
    <property type="entry name" value="NUDIX_CoAse_Nudt7"/>
    <property type="match status" value="1"/>
</dbReference>
<feature type="domain" description="Nudix hydrolase" evidence="8">
    <location>
        <begin position="43"/>
        <end position="177"/>
    </location>
</feature>
<gene>
    <name evidence="9" type="ORF">HKI87_11g67260</name>
</gene>
<dbReference type="EMBL" id="CP151511">
    <property type="protein sequence ID" value="WZN65169.1"/>
    <property type="molecule type" value="Genomic_DNA"/>
</dbReference>
<keyword evidence="6" id="KW-0464">Manganese</keyword>
<dbReference type="InterPro" id="IPR000086">
    <property type="entry name" value="NUDIX_hydrolase_dom"/>
</dbReference>
<sequence length="230" mass="24937">MRGASVCRAASRSLTLDVAASRLARRCTPGSDADARLLAGGRAKHAAVLVPLFESDEAGGEVSVWLTRRSSTNVSTHKGEVSFPGGKSEPGESAQDTALREAGEECGLVSDKVIGCLRPVLSKHGLVVTPVVCTLPRGHRRPCPTSEEVDLVFEAPLRIFNSECASTTYRSEQYVHNDTPYTVHFFEYDDGTQTHVIWGLTAHILIEVAESALSAKPFFPKHLGRDRPRL</sequence>